<dbReference type="PANTHER" id="PTHR47211:SF2">
    <property type="entry name" value="TRIHELIX TRANSCRIPTION FACTOR ASR3"/>
    <property type="match status" value="1"/>
</dbReference>
<sequence>MKFDSKLVFNEILAAFITDFLNTSILCLPLAVQKNRASHFANTIQIKDQLIGVLKRNNRMLNTQLKALNINCQLDRDQQKDHTDSLVSVLSKLAYALRRIADKL</sequence>
<protein>
    <submittedName>
        <fullName evidence="1">Uncharacterized protein</fullName>
    </submittedName>
</protein>
<name>A0A835DLB6_TETSI</name>
<comment type="caution">
    <text evidence="1">The sequence shown here is derived from an EMBL/GenBank/DDBJ whole genome shotgun (WGS) entry which is preliminary data.</text>
</comment>
<dbReference type="AlphaFoldDB" id="A0A835DLB6"/>
<dbReference type="EMBL" id="JABCRI010000004">
    <property type="protein sequence ID" value="KAF8408348.1"/>
    <property type="molecule type" value="Genomic_DNA"/>
</dbReference>
<gene>
    <name evidence="1" type="ORF">HHK36_007497</name>
</gene>
<keyword evidence="2" id="KW-1185">Reference proteome</keyword>
<organism evidence="1 2">
    <name type="scientific">Tetracentron sinense</name>
    <name type="common">Spur-leaf</name>
    <dbReference type="NCBI Taxonomy" id="13715"/>
    <lineage>
        <taxon>Eukaryota</taxon>
        <taxon>Viridiplantae</taxon>
        <taxon>Streptophyta</taxon>
        <taxon>Embryophyta</taxon>
        <taxon>Tracheophyta</taxon>
        <taxon>Spermatophyta</taxon>
        <taxon>Magnoliopsida</taxon>
        <taxon>Trochodendrales</taxon>
        <taxon>Trochodendraceae</taxon>
        <taxon>Tetracentron</taxon>
    </lineage>
</organism>
<dbReference type="OrthoDB" id="1865198at2759"/>
<proteinExistence type="predicted"/>
<dbReference type="Proteomes" id="UP000655225">
    <property type="component" value="Unassembled WGS sequence"/>
</dbReference>
<accession>A0A835DLB6</accession>
<evidence type="ECO:0000313" key="1">
    <source>
        <dbReference type="EMBL" id="KAF8408348.1"/>
    </source>
</evidence>
<reference evidence="1 2" key="1">
    <citation type="submission" date="2020-04" db="EMBL/GenBank/DDBJ databases">
        <title>Plant Genome Project.</title>
        <authorList>
            <person name="Zhang R.-G."/>
        </authorList>
    </citation>
    <scope>NUCLEOTIDE SEQUENCE [LARGE SCALE GENOMIC DNA]</scope>
    <source>
        <strain evidence="1">YNK0</strain>
        <tissue evidence="1">Leaf</tissue>
    </source>
</reference>
<evidence type="ECO:0000313" key="2">
    <source>
        <dbReference type="Proteomes" id="UP000655225"/>
    </source>
</evidence>
<dbReference type="PANTHER" id="PTHR47211">
    <property type="entry name" value="TRIHELIX TRANSCRIPTION FACTOR ASR3"/>
    <property type="match status" value="1"/>
</dbReference>